<dbReference type="AlphaFoldDB" id="A0A179D4G9"/>
<dbReference type="EMBL" id="LWLG01000008">
    <property type="protein sequence ID" value="OAQ20619.1"/>
    <property type="molecule type" value="Genomic_DNA"/>
</dbReference>
<comment type="caution">
    <text evidence="2">The sequence shown here is derived from an EMBL/GenBank/DDBJ whole genome shotgun (WGS) entry which is preliminary data.</text>
</comment>
<dbReference type="Proteomes" id="UP000078390">
    <property type="component" value="Unassembled WGS sequence"/>
</dbReference>
<keyword evidence="1" id="KW-1133">Transmembrane helix</keyword>
<accession>A0A179D4G9</accession>
<reference evidence="2 3" key="1">
    <citation type="submission" date="2016-04" db="EMBL/GenBank/DDBJ databases">
        <title>Genome analysis of Thermosulfurimonas dismutans, the first thermophilic sulfur-disproportionating bacterium of the phylum Thermodesulfobacteria.</title>
        <authorList>
            <person name="Mardanov A.V."/>
            <person name="Beletsky A.V."/>
            <person name="Kadnikov V.V."/>
            <person name="Slobodkin A.I."/>
            <person name="Ravin N.V."/>
        </authorList>
    </citation>
    <scope>NUCLEOTIDE SEQUENCE [LARGE SCALE GENOMIC DNA]</scope>
    <source>
        <strain evidence="2 3">S95</strain>
    </source>
</reference>
<protein>
    <submittedName>
        <fullName evidence="2">Uncharacterized protein</fullName>
    </submittedName>
</protein>
<keyword evidence="3" id="KW-1185">Reference proteome</keyword>
<evidence type="ECO:0000313" key="2">
    <source>
        <dbReference type="EMBL" id="OAQ20619.1"/>
    </source>
</evidence>
<evidence type="ECO:0000256" key="1">
    <source>
        <dbReference type="SAM" id="Phobius"/>
    </source>
</evidence>
<evidence type="ECO:0000313" key="3">
    <source>
        <dbReference type="Proteomes" id="UP000078390"/>
    </source>
</evidence>
<feature type="transmembrane region" description="Helical" evidence="1">
    <location>
        <begin position="20"/>
        <end position="37"/>
    </location>
</feature>
<dbReference type="STRING" id="999894.TDIS_1234"/>
<proteinExistence type="predicted"/>
<name>A0A179D4G9_9BACT</name>
<keyword evidence="1" id="KW-0472">Membrane</keyword>
<organism evidence="2 3">
    <name type="scientific">Thermosulfurimonas dismutans</name>
    <dbReference type="NCBI Taxonomy" id="999894"/>
    <lineage>
        <taxon>Bacteria</taxon>
        <taxon>Pseudomonadati</taxon>
        <taxon>Thermodesulfobacteriota</taxon>
        <taxon>Thermodesulfobacteria</taxon>
        <taxon>Thermodesulfobacteriales</taxon>
        <taxon>Thermodesulfobacteriaceae</taxon>
        <taxon>Thermosulfurimonas</taxon>
    </lineage>
</organism>
<gene>
    <name evidence="2" type="ORF">TDIS_1234</name>
</gene>
<sequence>MLWPPFSKEVSDENFEIHFELNFGLLLFFAGYGLVYAEDSAGNRGDKRCFQEVYGGRSLSGE</sequence>
<keyword evidence="1" id="KW-0812">Transmembrane</keyword>